<dbReference type="InterPro" id="IPR027417">
    <property type="entry name" value="P-loop_NTPase"/>
</dbReference>
<dbReference type="Pfam" id="PF00004">
    <property type="entry name" value="AAA"/>
    <property type="match status" value="1"/>
</dbReference>
<evidence type="ECO:0000256" key="4">
    <source>
        <dbReference type="ARBA" id="ARBA00022741"/>
    </source>
</evidence>
<dbReference type="GO" id="GO:0005524">
    <property type="term" value="F:ATP binding"/>
    <property type="evidence" value="ECO:0007669"/>
    <property type="project" value="UniProtKB-KW"/>
</dbReference>
<evidence type="ECO:0000256" key="11">
    <source>
        <dbReference type="SAM" id="Coils"/>
    </source>
</evidence>
<dbReference type="InterPro" id="IPR003959">
    <property type="entry name" value="ATPase_AAA_core"/>
</dbReference>
<dbReference type="SUPFAM" id="SSF81923">
    <property type="entry name" value="Double Clp-N motif"/>
    <property type="match status" value="1"/>
</dbReference>
<comment type="subunit">
    <text evidence="8">Homohexamer. The oligomerization is ATP-dependent.</text>
</comment>
<evidence type="ECO:0000256" key="10">
    <source>
        <dbReference type="RuleBase" id="RU004432"/>
    </source>
</evidence>
<dbReference type="EMBL" id="GU474905">
    <property type="protein sequence ID" value="ADI18956.1"/>
    <property type="molecule type" value="Genomic_DNA"/>
</dbReference>
<dbReference type="Gene3D" id="1.10.1780.10">
    <property type="entry name" value="Clp, N-terminal domain"/>
    <property type="match status" value="1"/>
</dbReference>
<dbReference type="Pfam" id="PF02861">
    <property type="entry name" value="Clp_N"/>
    <property type="match status" value="1"/>
</dbReference>
<dbReference type="SUPFAM" id="SSF52540">
    <property type="entry name" value="P-loop containing nucleoside triphosphate hydrolases"/>
    <property type="match status" value="2"/>
</dbReference>
<dbReference type="GO" id="GO:0034605">
    <property type="term" value="P:cellular response to heat"/>
    <property type="evidence" value="ECO:0007669"/>
    <property type="project" value="TreeGrafter"/>
</dbReference>
<dbReference type="GO" id="GO:0016887">
    <property type="term" value="F:ATP hydrolysis activity"/>
    <property type="evidence" value="ECO:0007669"/>
    <property type="project" value="InterPro"/>
</dbReference>
<accession>E0XX15</accession>
<dbReference type="Pfam" id="PF07724">
    <property type="entry name" value="AAA_2"/>
    <property type="match status" value="1"/>
</dbReference>
<proteinExistence type="inferred from homology"/>
<dbReference type="PANTHER" id="PTHR11638:SF18">
    <property type="entry name" value="HEAT SHOCK PROTEIN 104"/>
    <property type="match status" value="1"/>
</dbReference>
<dbReference type="SMART" id="SM01086">
    <property type="entry name" value="ClpB_D2-small"/>
    <property type="match status" value="1"/>
</dbReference>
<sequence>MELEQYTDKAKETMVEAMESARALDHQTITTAHVMKAILLNNKKRFRKLIELVGANYYWVIQETDKILISLPRVEGHKNLFIDANLSESIKNAEMYAQRFGDKFIGLEALFLGIVLGKSEISKKLVNKMKNINQLEELVTAERRGNKIESQSQEEGGNILDDYTVNLTIRASEGSIDPIIGRDEEIRRTIQVLSRRTKNNPIFIGFPGVGKTAIAEGLALRIVREDVPEVLLDKKLLSLDMGSLVAGAKYRGEFEERLKSVLQAIERSKGEIILFIDEVHLLVGAGKSEGSMDASNLLKPALARGSLRCIGATTLDEHRKYIEKDAALARRFQPVMITPPNTNECLSILRGIKDKYEVHHGVSISDSALTAAVKMSDRYITDRFLPDKAIDLVDEAAAKLKMELGSKPIELEDLEREILQKEIEREALKKENDFESRARLTELMNDIKMLSQRSNKLNEQWKSEIVNVKDLSSNKEMLEKFKSELEESKRNGDLQRAGELTYSVIPKLEMEIKEAEKRSQNAKQINPERVSEDHIANVVAKWSGIPVEKLLGSEKSKLMDMEELLSQSVIGQKKPVECVSKAIRRAKAGLSDLKRPLASFLFLGPTGVGKTELSKALSEFLFQDREAMTRIDMSEYMEKHSVARLIGSPPGYVGFEEGGALTEAIRRKPYQVVLFDEVEKAHNDVLNLLLQVLDEGNLTDAHGRNVSFANSIIILTCNLGAEEFIKPADNKPKIIEQNVMKHVKNWFKPEFLNRLDDIVIFNSLKINDIEEIISIRVSELKQLLQERNIDLVISEKAKSWIAKNSFDKEYGARPLKRTIESNIKDLLINC</sequence>
<dbReference type="PANTHER" id="PTHR11638">
    <property type="entry name" value="ATP-DEPENDENT CLP PROTEASE"/>
    <property type="match status" value="1"/>
</dbReference>
<dbReference type="CDD" id="cd19499">
    <property type="entry name" value="RecA-like_ClpB_Hsp104-like"/>
    <property type="match status" value="1"/>
</dbReference>
<evidence type="ECO:0000256" key="8">
    <source>
        <dbReference type="ARBA" id="ARBA00026057"/>
    </source>
</evidence>
<feature type="domain" description="Clp R" evidence="12">
    <location>
        <begin position="3"/>
        <end position="145"/>
    </location>
</feature>
<dbReference type="PROSITE" id="PS00871">
    <property type="entry name" value="CLPAB_2"/>
    <property type="match status" value="1"/>
</dbReference>
<keyword evidence="11" id="KW-0175">Coiled coil</keyword>
<organism evidence="13">
    <name type="scientific">uncultured Rhodobacterales bacterium HF0010_10C01</name>
    <dbReference type="NCBI Taxonomy" id="710783"/>
    <lineage>
        <taxon>Bacteria</taxon>
        <taxon>Pseudomonadati</taxon>
        <taxon>Pseudomonadota</taxon>
        <taxon>Alphaproteobacteria</taxon>
        <taxon>Rhodobacterales</taxon>
        <taxon>environmental samples</taxon>
    </lineage>
</organism>
<dbReference type="AlphaFoldDB" id="E0XX15"/>
<dbReference type="FunFam" id="3.40.50.300:FF:000010">
    <property type="entry name" value="Chaperone clpB 1, putative"/>
    <property type="match status" value="1"/>
</dbReference>
<reference evidence="13" key="1">
    <citation type="journal article" date="2011" name="Environ. Microbiol.">
        <title>Time-series analyses of Monterey Bay coastal microbial picoplankton using a 'genome proxy' microarray.</title>
        <authorList>
            <person name="Rich V.I."/>
            <person name="Pham V.D."/>
            <person name="Eppley J."/>
            <person name="Shi Y."/>
            <person name="DeLong E.F."/>
        </authorList>
    </citation>
    <scope>NUCLEOTIDE SEQUENCE</scope>
</reference>
<dbReference type="InterPro" id="IPR019489">
    <property type="entry name" value="Clp_ATPase_C"/>
</dbReference>
<evidence type="ECO:0000256" key="7">
    <source>
        <dbReference type="ARBA" id="ARBA00025613"/>
    </source>
</evidence>
<comment type="function">
    <text evidence="7">Part of a stress-induced multi-chaperone system, it is involved in the recovery of the cell from heat-induced damage, in cooperation with DnaK, DnaJ and GrpE. Acts before DnaK, in the processing of protein aggregates. Protein binding stimulates the ATPase activity; ATP hydrolysis unfolds the denatured protein aggregates, which probably helps expose new hydrophobic binding sites on the surface of ClpB-bound aggregates, contributing to the solubilization and refolding of denatured protein aggregates by DnaK.</text>
</comment>
<evidence type="ECO:0000256" key="3">
    <source>
        <dbReference type="ARBA" id="ARBA00022737"/>
    </source>
</evidence>
<dbReference type="FunFam" id="3.40.50.300:FF:000025">
    <property type="entry name" value="ATP-dependent Clp protease subunit"/>
    <property type="match status" value="1"/>
</dbReference>
<keyword evidence="3 9" id="KW-0677">Repeat</keyword>
<dbReference type="InterPro" id="IPR036628">
    <property type="entry name" value="Clp_N_dom_sf"/>
</dbReference>
<dbReference type="GO" id="GO:0005737">
    <property type="term" value="C:cytoplasm"/>
    <property type="evidence" value="ECO:0007669"/>
    <property type="project" value="TreeGrafter"/>
</dbReference>
<dbReference type="SMART" id="SM00382">
    <property type="entry name" value="AAA"/>
    <property type="match status" value="2"/>
</dbReference>
<dbReference type="InterPro" id="IPR028299">
    <property type="entry name" value="ClpA/B_CS2"/>
</dbReference>
<evidence type="ECO:0000259" key="12">
    <source>
        <dbReference type="PROSITE" id="PS51903"/>
    </source>
</evidence>
<dbReference type="InterPro" id="IPR004176">
    <property type="entry name" value="Clp_R_N"/>
</dbReference>
<dbReference type="InterPro" id="IPR041546">
    <property type="entry name" value="ClpA/ClpB_AAA_lid"/>
</dbReference>
<comment type="similarity">
    <text evidence="1 10">Belongs to the ClpA/ClpB family.</text>
</comment>
<evidence type="ECO:0000256" key="9">
    <source>
        <dbReference type="PROSITE-ProRule" id="PRU01251"/>
    </source>
</evidence>
<dbReference type="Gene3D" id="1.10.8.60">
    <property type="match status" value="1"/>
</dbReference>
<name>E0XX15_9RHOB</name>
<dbReference type="PROSITE" id="PS00870">
    <property type="entry name" value="CLPAB_1"/>
    <property type="match status" value="1"/>
</dbReference>
<keyword evidence="5 10" id="KW-0067">ATP-binding</keyword>
<keyword evidence="4 10" id="KW-0547">Nucleotide-binding</keyword>
<dbReference type="PROSITE" id="PS51903">
    <property type="entry name" value="CLP_R"/>
    <property type="match status" value="1"/>
</dbReference>
<dbReference type="InterPro" id="IPR050130">
    <property type="entry name" value="ClpA_ClpB"/>
</dbReference>
<dbReference type="Gene3D" id="3.40.50.300">
    <property type="entry name" value="P-loop containing nucleotide triphosphate hydrolases"/>
    <property type="match status" value="3"/>
</dbReference>
<evidence type="ECO:0000256" key="2">
    <source>
        <dbReference type="ARBA" id="ARBA00017574"/>
    </source>
</evidence>
<dbReference type="Pfam" id="PF10431">
    <property type="entry name" value="ClpB_D2-small"/>
    <property type="match status" value="1"/>
</dbReference>
<evidence type="ECO:0000256" key="1">
    <source>
        <dbReference type="ARBA" id="ARBA00008675"/>
    </source>
</evidence>
<dbReference type="PRINTS" id="PR00300">
    <property type="entry name" value="CLPPROTEASEA"/>
</dbReference>
<evidence type="ECO:0000313" key="13">
    <source>
        <dbReference type="EMBL" id="ADI18956.1"/>
    </source>
</evidence>
<protein>
    <recommendedName>
        <fullName evidence="2">Chaperone protein ClpB</fullName>
    </recommendedName>
</protein>
<keyword evidence="6 10" id="KW-0143">Chaperone</keyword>
<dbReference type="CDD" id="cd00009">
    <property type="entry name" value="AAA"/>
    <property type="match status" value="1"/>
</dbReference>
<evidence type="ECO:0000256" key="6">
    <source>
        <dbReference type="ARBA" id="ARBA00023186"/>
    </source>
</evidence>
<dbReference type="InterPro" id="IPR001270">
    <property type="entry name" value="ClpA/B"/>
</dbReference>
<dbReference type="InterPro" id="IPR018368">
    <property type="entry name" value="ClpA/B_CS1"/>
</dbReference>
<dbReference type="InterPro" id="IPR003593">
    <property type="entry name" value="AAA+_ATPase"/>
</dbReference>
<dbReference type="FunFam" id="3.40.50.300:FF:000120">
    <property type="entry name" value="ATP-dependent chaperone ClpB"/>
    <property type="match status" value="1"/>
</dbReference>
<evidence type="ECO:0000256" key="5">
    <source>
        <dbReference type="ARBA" id="ARBA00022840"/>
    </source>
</evidence>
<dbReference type="Pfam" id="PF17871">
    <property type="entry name" value="AAA_lid_9"/>
    <property type="match status" value="1"/>
</dbReference>
<feature type="coiled-coil region" evidence="11">
    <location>
        <begin position="411"/>
        <end position="525"/>
    </location>
</feature>